<dbReference type="AlphaFoldDB" id="A0A7I7PIX6"/>
<evidence type="ECO:0000256" key="1">
    <source>
        <dbReference type="SAM" id="Phobius"/>
    </source>
</evidence>
<keyword evidence="1" id="KW-1133">Transmembrane helix</keyword>
<reference evidence="2 3" key="1">
    <citation type="journal article" date="2019" name="Emerg. Microbes Infect.">
        <title>Comprehensive subspecies identification of 175 nontuberculous mycobacteria species based on 7547 genomic profiles.</title>
        <authorList>
            <person name="Matsumoto Y."/>
            <person name="Kinjo T."/>
            <person name="Motooka D."/>
            <person name="Nabeya D."/>
            <person name="Jung N."/>
            <person name="Uechi K."/>
            <person name="Horii T."/>
            <person name="Iida T."/>
            <person name="Fujita J."/>
            <person name="Nakamura S."/>
        </authorList>
    </citation>
    <scope>NUCLEOTIDE SEQUENCE [LARGE SCALE GENOMIC DNA]</scope>
    <source>
        <strain evidence="2 3">JCM 16367</strain>
    </source>
</reference>
<dbReference type="EMBL" id="AP022583">
    <property type="protein sequence ID" value="BBY08526.1"/>
    <property type="molecule type" value="Genomic_DNA"/>
</dbReference>
<name>A0A7I7PIX6_9MYCO</name>
<proteinExistence type="predicted"/>
<keyword evidence="1" id="KW-0812">Transmembrane</keyword>
<protein>
    <submittedName>
        <fullName evidence="2">Uncharacterized protein</fullName>
    </submittedName>
</protein>
<accession>A0A7I7PIX6</accession>
<dbReference type="KEGG" id="mnv:MNVI_38440"/>
<feature type="transmembrane region" description="Helical" evidence="1">
    <location>
        <begin position="16"/>
        <end position="39"/>
    </location>
</feature>
<evidence type="ECO:0000313" key="3">
    <source>
        <dbReference type="Proteomes" id="UP000466894"/>
    </source>
</evidence>
<keyword evidence="1" id="KW-0472">Membrane</keyword>
<sequence length="58" mass="6394">MDAMSQLRVEYLAHHWILLAGPAFLPAVIVVGVVLYVAIRDRRSADQADKTEVGDKST</sequence>
<gene>
    <name evidence="2" type="ORF">MNVI_38440</name>
</gene>
<dbReference type="RefSeq" id="WP_163747864.1">
    <property type="nucleotide sequence ID" value="NZ_AP022583.1"/>
</dbReference>
<evidence type="ECO:0000313" key="2">
    <source>
        <dbReference type="EMBL" id="BBY08526.1"/>
    </source>
</evidence>
<organism evidence="2 3">
    <name type="scientific">Mycobacterium noviomagense</name>
    <dbReference type="NCBI Taxonomy" id="459858"/>
    <lineage>
        <taxon>Bacteria</taxon>
        <taxon>Bacillati</taxon>
        <taxon>Actinomycetota</taxon>
        <taxon>Actinomycetes</taxon>
        <taxon>Mycobacteriales</taxon>
        <taxon>Mycobacteriaceae</taxon>
        <taxon>Mycobacterium</taxon>
    </lineage>
</organism>
<dbReference type="Proteomes" id="UP000466894">
    <property type="component" value="Chromosome"/>
</dbReference>